<dbReference type="AlphaFoldDB" id="A0A8J4Y422"/>
<protein>
    <submittedName>
        <fullName evidence="1">Uncharacterized protein</fullName>
    </submittedName>
</protein>
<evidence type="ECO:0000313" key="1">
    <source>
        <dbReference type="EMBL" id="KAG0715869.1"/>
    </source>
</evidence>
<sequence length="157" mass="17081">MSGREQQDQSASGVEGTGVMARITWRQAAQATRQRLQLNQNKVPHLDFFRRKRGMSCSPGPLVAHLPEYSGGVVQLKSESQLFPRGVSPGTGTDSSAVDSFLSNVFFSAAPFFLFQFASSRLQPGSDIASSFGFKMQARPFSRPFSIRTGFSLGKGP</sequence>
<evidence type="ECO:0000313" key="2">
    <source>
        <dbReference type="Proteomes" id="UP000770661"/>
    </source>
</evidence>
<name>A0A8J4Y422_CHIOP</name>
<organism evidence="1 2">
    <name type="scientific">Chionoecetes opilio</name>
    <name type="common">Atlantic snow crab</name>
    <name type="synonym">Cancer opilio</name>
    <dbReference type="NCBI Taxonomy" id="41210"/>
    <lineage>
        <taxon>Eukaryota</taxon>
        <taxon>Metazoa</taxon>
        <taxon>Ecdysozoa</taxon>
        <taxon>Arthropoda</taxon>
        <taxon>Crustacea</taxon>
        <taxon>Multicrustacea</taxon>
        <taxon>Malacostraca</taxon>
        <taxon>Eumalacostraca</taxon>
        <taxon>Eucarida</taxon>
        <taxon>Decapoda</taxon>
        <taxon>Pleocyemata</taxon>
        <taxon>Brachyura</taxon>
        <taxon>Eubrachyura</taxon>
        <taxon>Majoidea</taxon>
        <taxon>Majidae</taxon>
        <taxon>Chionoecetes</taxon>
    </lineage>
</organism>
<comment type="caution">
    <text evidence="1">The sequence shown here is derived from an EMBL/GenBank/DDBJ whole genome shotgun (WGS) entry which is preliminary data.</text>
</comment>
<reference evidence="1" key="1">
    <citation type="submission" date="2020-07" db="EMBL/GenBank/DDBJ databases">
        <title>The High-quality genome of the commercially important snow crab, Chionoecetes opilio.</title>
        <authorList>
            <person name="Jeong J.-H."/>
            <person name="Ryu S."/>
        </authorList>
    </citation>
    <scope>NUCLEOTIDE SEQUENCE</scope>
    <source>
        <strain evidence="1">MADBK_172401_WGS</strain>
        <tissue evidence="1">Digestive gland</tissue>
    </source>
</reference>
<gene>
    <name evidence="1" type="ORF">GWK47_010943</name>
</gene>
<proteinExistence type="predicted"/>
<dbReference type="Proteomes" id="UP000770661">
    <property type="component" value="Unassembled WGS sequence"/>
</dbReference>
<accession>A0A8J4Y422</accession>
<keyword evidence="2" id="KW-1185">Reference proteome</keyword>
<dbReference type="EMBL" id="JACEEZ010019274">
    <property type="protein sequence ID" value="KAG0715869.1"/>
    <property type="molecule type" value="Genomic_DNA"/>
</dbReference>